<sequence length="207" mass="23910">MASKLIKLGLQHCIIGAYQRVPRALPTEHLKSLTSPQFLHSSHIRKFSLSPRVRQDGEERQVDPAKDRRVPIPVETSIRYLKSKAYREAYEDKPVWFFYRRNHKGLIPPPPKRTCISAGIIISGNPCPICRDEYLVLHYTNVELLKQFIDKQSGQVISVVKAGLCARQYQSLLAAIEKAKDYGTITFDLPLRKYDYKDYIPKDLHFK</sequence>
<dbReference type="Gene3D" id="4.10.640.10">
    <property type="entry name" value="Ribosomal protein S18"/>
    <property type="match status" value="1"/>
</dbReference>
<evidence type="ECO:0000256" key="2">
    <source>
        <dbReference type="ARBA" id="ARBA00006136"/>
    </source>
</evidence>
<dbReference type="GO" id="GO:1990904">
    <property type="term" value="C:ribonucleoprotein complex"/>
    <property type="evidence" value="ECO:0007669"/>
    <property type="project" value="UniProtKB-KW"/>
</dbReference>
<evidence type="ECO:0000256" key="5">
    <source>
        <dbReference type="ARBA" id="ARBA00022980"/>
    </source>
</evidence>
<reference evidence="11" key="1">
    <citation type="submission" date="2021-12" db="EMBL/GenBank/DDBJ databases">
        <authorList>
            <person name="King R."/>
        </authorList>
    </citation>
    <scope>NUCLEOTIDE SEQUENCE</scope>
</reference>
<dbReference type="GO" id="GO:0003735">
    <property type="term" value="F:structural constituent of ribosome"/>
    <property type="evidence" value="ECO:0007669"/>
    <property type="project" value="InterPro"/>
</dbReference>
<dbReference type="SUPFAM" id="SSF46911">
    <property type="entry name" value="Ribosomal protein S18"/>
    <property type="match status" value="1"/>
</dbReference>
<proteinExistence type="inferred from homology"/>
<dbReference type="InterPro" id="IPR040054">
    <property type="entry name" value="MRPS18B"/>
</dbReference>
<dbReference type="GO" id="GO:0005739">
    <property type="term" value="C:mitochondrion"/>
    <property type="evidence" value="ECO:0007669"/>
    <property type="project" value="UniProtKB-SubCell"/>
</dbReference>
<dbReference type="Pfam" id="PF01084">
    <property type="entry name" value="Ribosomal_S18"/>
    <property type="match status" value="1"/>
</dbReference>
<keyword evidence="12" id="KW-1185">Reference proteome</keyword>
<keyword evidence="4" id="KW-0809">Transit peptide</keyword>
<dbReference type="PANTHER" id="PTHR13329:SF2">
    <property type="entry name" value="SMALL RIBOSOMAL SUBUNIT PROTEIN MS40"/>
    <property type="match status" value="1"/>
</dbReference>
<evidence type="ECO:0000256" key="4">
    <source>
        <dbReference type="ARBA" id="ARBA00022946"/>
    </source>
</evidence>
<evidence type="ECO:0000256" key="3">
    <source>
        <dbReference type="ARBA" id="ARBA00022553"/>
    </source>
</evidence>
<evidence type="ECO:0000256" key="6">
    <source>
        <dbReference type="ARBA" id="ARBA00023128"/>
    </source>
</evidence>
<dbReference type="EMBL" id="OU963868">
    <property type="protein sequence ID" value="CAH0393796.1"/>
    <property type="molecule type" value="Genomic_DNA"/>
</dbReference>
<dbReference type="InterPro" id="IPR036870">
    <property type="entry name" value="Ribosomal_bS18_sf"/>
</dbReference>
<keyword evidence="7" id="KW-0687">Ribonucleoprotein</keyword>
<comment type="similarity">
    <text evidence="2">Belongs to the bacterial ribosomal protein bS18 family. Mitochondrion-specific ribosomal protein mS40 subfamily.</text>
</comment>
<evidence type="ECO:0000313" key="11">
    <source>
        <dbReference type="EMBL" id="CAH0393796.1"/>
    </source>
</evidence>
<evidence type="ECO:0000256" key="9">
    <source>
        <dbReference type="ARBA" id="ARBA00035130"/>
    </source>
</evidence>
<dbReference type="InterPro" id="IPR001648">
    <property type="entry name" value="Ribosomal_bS18"/>
</dbReference>
<dbReference type="PANTHER" id="PTHR13329">
    <property type="entry name" value="MITOCHONDRIAL RIBOSOMAL PROTEIN S18B"/>
    <property type="match status" value="1"/>
</dbReference>
<keyword evidence="3" id="KW-0597">Phosphoprotein</keyword>
<keyword evidence="5" id="KW-0689">Ribosomal protein</keyword>
<gene>
    <name evidence="11" type="ORF">BEMITA_LOCUS12158</name>
</gene>
<evidence type="ECO:0000256" key="8">
    <source>
        <dbReference type="ARBA" id="ARBA00032055"/>
    </source>
</evidence>
<dbReference type="GO" id="GO:0005840">
    <property type="term" value="C:ribosome"/>
    <property type="evidence" value="ECO:0007669"/>
    <property type="project" value="UniProtKB-KW"/>
</dbReference>
<keyword evidence="6" id="KW-0496">Mitochondrion</keyword>
<evidence type="ECO:0000256" key="1">
    <source>
        <dbReference type="ARBA" id="ARBA00004173"/>
    </source>
</evidence>
<evidence type="ECO:0000256" key="7">
    <source>
        <dbReference type="ARBA" id="ARBA00023274"/>
    </source>
</evidence>
<dbReference type="Proteomes" id="UP001152759">
    <property type="component" value="Chromosome 7"/>
</dbReference>
<evidence type="ECO:0000256" key="10">
    <source>
        <dbReference type="ARBA" id="ARBA00035515"/>
    </source>
</evidence>
<organism evidence="11 12">
    <name type="scientific">Bemisia tabaci</name>
    <name type="common">Sweetpotato whitefly</name>
    <name type="synonym">Aleurodes tabaci</name>
    <dbReference type="NCBI Taxonomy" id="7038"/>
    <lineage>
        <taxon>Eukaryota</taxon>
        <taxon>Metazoa</taxon>
        <taxon>Ecdysozoa</taxon>
        <taxon>Arthropoda</taxon>
        <taxon>Hexapoda</taxon>
        <taxon>Insecta</taxon>
        <taxon>Pterygota</taxon>
        <taxon>Neoptera</taxon>
        <taxon>Paraneoptera</taxon>
        <taxon>Hemiptera</taxon>
        <taxon>Sternorrhyncha</taxon>
        <taxon>Aleyrodoidea</taxon>
        <taxon>Aleyrodidae</taxon>
        <taxon>Aleyrodinae</taxon>
        <taxon>Bemisia</taxon>
    </lineage>
</organism>
<dbReference type="AlphaFoldDB" id="A0A9P0F9H7"/>
<dbReference type="GO" id="GO:0032543">
    <property type="term" value="P:mitochondrial translation"/>
    <property type="evidence" value="ECO:0007669"/>
    <property type="project" value="InterPro"/>
</dbReference>
<protein>
    <recommendedName>
        <fullName evidence="9">Small ribosomal subunit protein mS40</fullName>
    </recommendedName>
    <alternativeName>
        <fullName evidence="8">28S ribosomal protein S18-2, mitochondrial</fullName>
    </alternativeName>
    <alternativeName>
        <fullName evidence="10">28S ribosomal protein S18b, mitochondrial</fullName>
    </alternativeName>
</protein>
<comment type="subcellular location">
    <subcellularLocation>
        <location evidence="1">Mitochondrion</location>
    </subcellularLocation>
</comment>
<name>A0A9P0F9H7_BEMTA</name>
<evidence type="ECO:0000313" key="12">
    <source>
        <dbReference type="Proteomes" id="UP001152759"/>
    </source>
</evidence>
<accession>A0A9P0F9H7</accession>